<accession>X6N6L0</accession>
<feature type="transmembrane region" description="Helical" evidence="5">
    <location>
        <begin position="184"/>
        <end position="212"/>
    </location>
</feature>
<name>X6N6L0_RETFI</name>
<dbReference type="GO" id="GO:0005737">
    <property type="term" value="C:cytoplasm"/>
    <property type="evidence" value="ECO:0007669"/>
    <property type="project" value="TreeGrafter"/>
</dbReference>
<evidence type="ECO:0000313" key="7">
    <source>
        <dbReference type="EMBL" id="ETO21890.1"/>
    </source>
</evidence>
<dbReference type="PANTHER" id="PTHR10783">
    <property type="entry name" value="XENOTROPIC AND POLYTROPIC RETROVIRUS RECEPTOR 1-RELATED"/>
    <property type="match status" value="1"/>
</dbReference>
<keyword evidence="3 5" id="KW-1133">Transmembrane helix</keyword>
<keyword evidence="2 5" id="KW-0812">Transmembrane</keyword>
<evidence type="ECO:0000313" key="8">
    <source>
        <dbReference type="Proteomes" id="UP000023152"/>
    </source>
</evidence>
<protein>
    <recommendedName>
        <fullName evidence="6">EXS domain-containing protein</fullName>
    </recommendedName>
</protein>
<gene>
    <name evidence="7" type="ORF">RFI_15309</name>
</gene>
<feature type="transmembrane region" description="Helical" evidence="5">
    <location>
        <begin position="224"/>
        <end position="245"/>
    </location>
</feature>
<feature type="non-terminal residue" evidence="7">
    <location>
        <position position="1"/>
    </location>
</feature>
<evidence type="ECO:0000256" key="4">
    <source>
        <dbReference type="ARBA" id="ARBA00023136"/>
    </source>
</evidence>
<dbReference type="AlphaFoldDB" id="X6N6L0"/>
<evidence type="ECO:0000259" key="6">
    <source>
        <dbReference type="Pfam" id="PF03124"/>
    </source>
</evidence>
<evidence type="ECO:0000256" key="1">
    <source>
        <dbReference type="ARBA" id="ARBA00004141"/>
    </source>
</evidence>
<dbReference type="EMBL" id="ASPP01011209">
    <property type="protein sequence ID" value="ETO21890.1"/>
    <property type="molecule type" value="Genomic_DNA"/>
</dbReference>
<reference evidence="7 8" key="1">
    <citation type="journal article" date="2013" name="Curr. Biol.">
        <title>The Genome of the Foraminiferan Reticulomyxa filosa.</title>
        <authorList>
            <person name="Glockner G."/>
            <person name="Hulsmann N."/>
            <person name="Schleicher M."/>
            <person name="Noegel A.A."/>
            <person name="Eichinger L."/>
            <person name="Gallinger C."/>
            <person name="Pawlowski J."/>
            <person name="Sierra R."/>
            <person name="Euteneuer U."/>
            <person name="Pillet L."/>
            <person name="Moustafa A."/>
            <person name="Platzer M."/>
            <person name="Groth M."/>
            <person name="Szafranski K."/>
            <person name="Schliwa M."/>
        </authorList>
    </citation>
    <scope>NUCLEOTIDE SEQUENCE [LARGE SCALE GENOMIC DNA]</scope>
</reference>
<dbReference type="OrthoDB" id="9970435at2759"/>
<dbReference type="Pfam" id="PF03124">
    <property type="entry name" value="EXS"/>
    <property type="match status" value="1"/>
</dbReference>
<comment type="caution">
    <text evidence="7">The sequence shown here is derived from an EMBL/GenBank/DDBJ whole genome shotgun (WGS) entry which is preliminary data.</text>
</comment>
<keyword evidence="4 5" id="KW-0472">Membrane</keyword>
<organism evidence="7 8">
    <name type="scientific">Reticulomyxa filosa</name>
    <dbReference type="NCBI Taxonomy" id="46433"/>
    <lineage>
        <taxon>Eukaryota</taxon>
        <taxon>Sar</taxon>
        <taxon>Rhizaria</taxon>
        <taxon>Retaria</taxon>
        <taxon>Foraminifera</taxon>
        <taxon>Monothalamids</taxon>
        <taxon>Reticulomyxidae</taxon>
        <taxon>Reticulomyxa</taxon>
    </lineage>
</organism>
<feature type="transmembrane region" description="Helical" evidence="5">
    <location>
        <begin position="65"/>
        <end position="85"/>
    </location>
</feature>
<feature type="transmembrane region" description="Helical" evidence="5">
    <location>
        <begin position="126"/>
        <end position="149"/>
    </location>
</feature>
<keyword evidence="8" id="KW-1185">Reference proteome</keyword>
<proteinExistence type="predicted"/>
<evidence type="ECO:0000256" key="2">
    <source>
        <dbReference type="ARBA" id="ARBA00022692"/>
    </source>
</evidence>
<evidence type="ECO:0000256" key="3">
    <source>
        <dbReference type="ARBA" id="ARBA00022989"/>
    </source>
</evidence>
<comment type="subcellular location">
    <subcellularLocation>
        <location evidence="1">Membrane</location>
        <topology evidence="1">Multi-pass membrane protein</topology>
    </subcellularLocation>
</comment>
<feature type="domain" description="EXS" evidence="6">
    <location>
        <begin position="97"/>
        <end position="300"/>
    </location>
</feature>
<evidence type="ECO:0000256" key="5">
    <source>
        <dbReference type="SAM" id="Phobius"/>
    </source>
</evidence>
<feature type="transmembrane region" description="Helical" evidence="5">
    <location>
        <begin position="97"/>
        <end position="120"/>
    </location>
</feature>
<sequence>SKGLRKAIMTNIVESKPFVTSDRCAEIIRELTQLYSDVWEDSDFHKGKVALLSSISYGRWSRGSFFLVGVKVGFIVGLLSWLGSIGHDVRLPQNCVYVYRCIAAFIIWIWLWGLDIYIWVSFASLSLSLSLCFLLILVLSLDCVGFICLKTRQTRHRLNYVFIFEFDPRTRMTYYQIFDEAAKFFFFFVGSFYLLCFGLLDCDFLTIVYLVNLLAFMQCLRYELTTIATVLPSSLLILTVVKLILPWFSYKPTRLCLLTSLYQTIIAPFGRVRFRDFYLGGLFCIYIYTCSVWWSFFFSFVRIGEVLHPTVLCAVSVTKMY</sequence>
<dbReference type="GO" id="GO:0016020">
    <property type="term" value="C:membrane"/>
    <property type="evidence" value="ECO:0007669"/>
    <property type="project" value="UniProtKB-SubCell"/>
</dbReference>
<dbReference type="InterPro" id="IPR004342">
    <property type="entry name" value="EXS_C"/>
</dbReference>
<dbReference type="Proteomes" id="UP000023152">
    <property type="component" value="Unassembled WGS sequence"/>
</dbReference>
<feature type="transmembrane region" description="Helical" evidence="5">
    <location>
        <begin position="277"/>
        <end position="301"/>
    </location>
</feature>